<feature type="compositionally biased region" description="Basic and acidic residues" evidence="1">
    <location>
        <begin position="76"/>
        <end position="85"/>
    </location>
</feature>
<feature type="region of interest" description="Disordered" evidence="1">
    <location>
        <begin position="163"/>
        <end position="247"/>
    </location>
</feature>
<feature type="region of interest" description="Disordered" evidence="1">
    <location>
        <begin position="269"/>
        <end position="345"/>
    </location>
</feature>
<evidence type="ECO:0000313" key="3">
    <source>
        <dbReference type="Proteomes" id="UP001140560"/>
    </source>
</evidence>
<feature type="compositionally biased region" description="Basic and acidic residues" evidence="1">
    <location>
        <begin position="335"/>
        <end position="345"/>
    </location>
</feature>
<feature type="compositionally biased region" description="Polar residues" evidence="1">
    <location>
        <begin position="163"/>
        <end position="176"/>
    </location>
</feature>
<dbReference type="Proteomes" id="UP001140560">
    <property type="component" value="Unassembled WGS sequence"/>
</dbReference>
<dbReference type="Pfam" id="PF07052">
    <property type="entry name" value="Hep_59"/>
    <property type="match status" value="1"/>
</dbReference>
<proteinExistence type="predicted"/>
<sequence>MEEGNPVPSIRFKRRKVTHPKRVKLDHDGPPIPTSQSPDAATLEDAHSPRKEAHVEQDDVPNLKEIRRNLTRPRYRQGEPARKAEPSGTELVQVDAPSADAYRGRFVAQTGQVVERDDKQMMDYVEARLAVQNYRKYNWPIPSHLQATAASIAPDLKPTFTATSVTQGSASASDNPANRGHSNRLAAGQGKLEEVDLGPEATARTEQAWKRLNGTEPAEDLTQKSKAAKYGYQGRKPKRRNSDAIRREQLVEQVLRESKLDYFDDTANANPFSNSGSGNNDDAIAERFQLEYYENMQEQQQRKPPPPASGMKGAKEAPKGPKLGGSKSARAKILKAQEEETKSKR</sequence>
<reference evidence="2" key="1">
    <citation type="submission" date="2022-10" db="EMBL/GenBank/DDBJ databases">
        <title>Tapping the CABI collections for fungal endophytes: first genome assemblies for Collariella, Neodidymelliopsis, Ascochyta clinopodiicola, Didymella pomorum, Didymosphaeria variabile, Neocosmospora piperis and Neocucurbitaria cava.</title>
        <authorList>
            <person name="Hill R."/>
        </authorList>
    </citation>
    <scope>NUCLEOTIDE SEQUENCE</scope>
    <source>
        <strain evidence="2">IMI 356814</strain>
    </source>
</reference>
<dbReference type="OrthoDB" id="5627at2759"/>
<feature type="compositionally biased region" description="Basic residues" evidence="1">
    <location>
        <begin position="11"/>
        <end position="22"/>
    </location>
</feature>
<evidence type="ECO:0000256" key="1">
    <source>
        <dbReference type="SAM" id="MobiDB-lite"/>
    </source>
</evidence>
<accession>A0A9W8YDZ0</accession>
<dbReference type="EMBL" id="JAPEUY010000003">
    <property type="protein sequence ID" value="KAJ4375147.1"/>
    <property type="molecule type" value="Genomic_DNA"/>
</dbReference>
<dbReference type="InterPro" id="IPR010756">
    <property type="entry name" value="Tls1-like"/>
</dbReference>
<evidence type="ECO:0000313" key="2">
    <source>
        <dbReference type="EMBL" id="KAJ4375147.1"/>
    </source>
</evidence>
<feature type="compositionally biased region" description="Basic and acidic residues" evidence="1">
    <location>
        <begin position="44"/>
        <end position="68"/>
    </location>
</feature>
<organism evidence="2 3">
    <name type="scientific">Neocucurbitaria cava</name>
    <dbReference type="NCBI Taxonomy" id="798079"/>
    <lineage>
        <taxon>Eukaryota</taxon>
        <taxon>Fungi</taxon>
        <taxon>Dikarya</taxon>
        <taxon>Ascomycota</taxon>
        <taxon>Pezizomycotina</taxon>
        <taxon>Dothideomycetes</taxon>
        <taxon>Pleosporomycetidae</taxon>
        <taxon>Pleosporales</taxon>
        <taxon>Pleosporineae</taxon>
        <taxon>Cucurbitariaceae</taxon>
        <taxon>Neocucurbitaria</taxon>
    </lineage>
</organism>
<dbReference type="AlphaFoldDB" id="A0A9W8YDZ0"/>
<comment type="caution">
    <text evidence="2">The sequence shown here is derived from an EMBL/GenBank/DDBJ whole genome shotgun (WGS) entry which is preliminary data.</text>
</comment>
<feature type="region of interest" description="Disordered" evidence="1">
    <location>
        <begin position="1"/>
        <end position="92"/>
    </location>
</feature>
<feature type="compositionally biased region" description="Polar residues" evidence="1">
    <location>
        <begin position="269"/>
        <end position="280"/>
    </location>
</feature>
<protein>
    <submittedName>
        <fullName evidence="2">Uncharacterized protein</fullName>
    </submittedName>
</protein>
<keyword evidence="3" id="KW-1185">Reference proteome</keyword>
<name>A0A9W8YDZ0_9PLEO</name>
<gene>
    <name evidence="2" type="ORF">N0V83_002231</name>
</gene>